<organism evidence="2 3">
    <name type="scientific">Pontimicrobium aquaticum</name>
    <dbReference type="NCBI Taxonomy" id="2565367"/>
    <lineage>
        <taxon>Bacteria</taxon>
        <taxon>Pseudomonadati</taxon>
        <taxon>Bacteroidota</taxon>
        <taxon>Flavobacteriia</taxon>
        <taxon>Flavobacteriales</taxon>
        <taxon>Flavobacteriaceae</taxon>
        <taxon>Pontimicrobium</taxon>
    </lineage>
</organism>
<name>A0A4V5LR23_9FLAO</name>
<dbReference type="Gene3D" id="3.40.250.10">
    <property type="entry name" value="Rhodanese-like domain"/>
    <property type="match status" value="1"/>
</dbReference>
<dbReference type="Pfam" id="PF00581">
    <property type="entry name" value="Rhodanese"/>
    <property type="match status" value="1"/>
</dbReference>
<keyword evidence="3" id="KW-1185">Reference proteome</keyword>
<evidence type="ECO:0000313" key="3">
    <source>
        <dbReference type="Proteomes" id="UP000307657"/>
    </source>
</evidence>
<dbReference type="OrthoDB" id="9808735at2"/>
<dbReference type="InterPro" id="IPR050229">
    <property type="entry name" value="GlpE_sulfurtransferase"/>
</dbReference>
<dbReference type="CDD" id="cd00158">
    <property type="entry name" value="RHOD"/>
    <property type="match status" value="1"/>
</dbReference>
<reference evidence="2 3" key="1">
    <citation type="submission" date="2019-04" db="EMBL/GenBank/DDBJ databases">
        <title>Lacinutrix sp. nov., isolated from marine water.</title>
        <authorList>
            <person name="Kim W."/>
        </authorList>
    </citation>
    <scope>NUCLEOTIDE SEQUENCE [LARGE SCALE GENOMIC DNA]</scope>
    <source>
        <strain evidence="2 3">CAU 1491</strain>
    </source>
</reference>
<protein>
    <submittedName>
        <fullName evidence="2">Rhodanese-like domain-containing protein</fullName>
    </submittedName>
</protein>
<evidence type="ECO:0000313" key="2">
    <source>
        <dbReference type="EMBL" id="TJY37379.1"/>
    </source>
</evidence>
<dbReference type="RefSeq" id="WP_136841793.1">
    <property type="nucleotide sequence ID" value="NZ_SUPL01000002.1"/>
</dbReference>
<sequence>MKRLLFVVIAIVALNYGCKEEKQPISSNTIELISPQEMQEISQMEDVQLIDVRTPKEYKEGYIEGFQNIDFFSDTFSQEIEKLDKSKPVIVYCRSGRRSSDCAKQLKEEGFVKIYDLEGGITKWEFEGYEIRVN</sequence>
<evidence type="ECO:0000259" key="1">
    <source>
        <dbReference type="PROSITE" id="PS50206"/>
    </source>
</evidence>
<gene>
    <name evidence="2" type="ORF">E5167_05375</name>
</gene>
<dbReference type="SMART" id="SM00450">
    <property type="entry name" value="RHOD"/>
    <property type="match status" value="1"/>
</dbReference>
<dbReference type="PANTHER" id="PTHR43031:SF1">
    <property type="entry name" value="PYRIDINE NUCLEOTIDE-DISULPHIDE OXIDOREDUCTASE"/>
    <property type="match status" value="1"/>
</dbReference>
<dbReference type="Proteomes" id="UP000307657">
    <property type="component" value="Unassembled WGS sequence"/>
</dbReference>
<dbReference type="PANTHER" id="PTHR43031">
    <property type="entry name" value="FAD-DEPENDENT OXIDOREDUCTASE"/>
    <property type="match status" value="1"/>
</dbReference>
<accession>A0A4V5LR23</accession>
<proteinExistence type="predicted"/>
<dbReference type="EMBL" id="SUPL01000002">
    <property type="protein sequence ID" value="TJY37379.1"/>
    <property type="molecule type" value="Genomic_DNA"/>
</dbReference>
<feature type="domain" description="Rhodanese" evidence="1">
    <location>
        <begin position="43"/>
        <end position="133"/>
    </location>
</feature>
<dbReference type="InterPro" id="IPR036873">
    <property type="entry name" value="Rhodanese-like_dom_sf"/>
</dbReference>
<dbReference type="SUPFAM" id="SSF52821">
    <property type="entry name" value="Rhodanese/Cell cycle control phosphatase"/>
    <property type="match status" value="1"/>
</dbReference>
<dbReference type="PROSITE" id="PS50206">
    <property type="entry name" value="RHODANESE_3"/>
    <property type="match status" value="1"/>
</dbReference>
<comment type="caution">
    <text evidence="2">The sequence shown here is derived from an EMBL/GenBank/DDBJ whole genome shotgun (WGS) entry which is preliminary data.</text>
</comment>
<dbReference type="InterPro" id="IPR001763">
    <property type="entry name" value="Rhodanese-like_dom"/>
</dbReference>
<dbReference type="AlphaFoldDB" id="A0A4V5LR23"/>